<comment type="similarity">
    <text evidence="7 10">Belongs to the fluoride channel Fluc/FEX (TC 1.A.43) family.</text>
</comment>
<evidence type="ECO:0000256" key="2">
    <source>
        <dbReference type="ARBA" id="ARBA00022475"/>
    </source>
</evidence>
<evidence type="ECO:0000256" key="4">
    <source>
        <dbReference type="ARBA" id="ARBA00022989"/>
    </source>
</evidence>
<dbReference type="Proteomes" id="UP000536685">
    <property type="component" value="Unassembled WGS sequence"/>
</dbReference>
<keyword evidence="10" id="KW-0406">Ion transport</keyword>
<name>A0A841AU25_9MICO</name>
<proteinExistence type="inferred from homology"/>
<comment type="caution">
    <text evidence="11">The sequence shown here is derived from an EMBL/GenBank/DDBJ whole genome shotgun (WGS) entry which is preliminary data.</text>
</comment>
<dbReference type="GO" id="GO:0005886">
    <property type="term" value="C:plasma membrane"/>
    <property type="evidence" value="ECO:0007669"/>
    <property type="project" value="UniProtKB-SubCell"/>
</dbReference>
<comment type="subcellular location">
    <subcellularLocation>
        <location evidence="1 10">Cell membrane</location>
        <topology evidence="1 10">Multi-pass membrane protein</topology>
    </subcellularLocation>
</comment>
<dbReference type="HAMAP" id="MF_00454">
    <property type="entry name" value="FluC"/>
    <property type="match status" value="1"/>
</dbReference>
<evidence type="ECO:0000256" key="8">
    <source>
        <dbReference type="ARBA" id="ARBA00035585"/>
    </source>
</evidence>
<keyword evidence="3 10" id="KW-0812">Transmembrane</keyword>
<evidence type="ECO:0000256" key="1">
    <source>
        <dbReference type="ARBA" id="ARBA00004651"/>
    </source>
</evidence>
<keyword evidence="10" id="KW-0915">Sodium</keyword>
<accession>A0A841AU25</accession>
<dbReference type="RefSeq" id="WP_184239888.1">
    <property type="nucleotide sequence ID" value="NZ_JACHMJ010000001.1"/>
</dbReference>
<organism evidence="11 12">
    <name type="scientific">Conyzicola lurida</name>
    <dbReference type="NCBI Taxonomy" id="1172621"/>
    <lineage>
        <taxon>Bacteria</taxon>
        <taxon>Bacillati</taxon>
        <taxon>Actinomycetota</taxon>
        <taxon>Actinomycetes</taxon>
        <taxon>Micrococcales</taxon>
        <taxon>Microbacteriaceae</taxon>
        <taxon>Conyzicola</taxon>
    </lineage>
</organism>
<comment type="catalytic activity">
    <reaction evidence="8">
        <text>fluoride(in) = fluoride(out)</text>
        <dbReference type="Rhea" id="RHEA:76159"/>
        <dbReference type="ChEBI" id="CHEBI:17051"/>
    </reaction>
    <physiologicalReaction direction="left-to-right" evidence="8">
        <dbReference type="Rhea" id="RHEA:76160"/>
    </physiologicalReaction>
</comment>
<keyword evidence="10" id="KW-0479">Metal-binding</keyword>
<feature type="transmembrane region" description="Helical" evidence="10">
    <location>
        <begin position="32"/>
        <end position="52"/>
    </location>
</feature>
<dbReference type="GO" id="GO:0062054">
    <property type="term" value="F:fluoride channel activity"/>
    <property type="evidence" value="ECO:0007669"/>
    <property type="project" value="UniProtKB-UniRule"/>
</dbReference>
<protein>
    <recommendedName>
        <fullName evidence="10">Fluoride-specific ion channel FluC</fullName>
    </recommendedName>
</protein>
<keyword evidence="2 10" id="KW-1003">Cell membrane</keyword>
<dbReference type="PANTHER" id="PTHR28259:SF1">
    <property type="entry name" value="FLUORIDE EXPORT PROTEIN 1-RELATED"/>
    <property type="match status" value="1"/>
</dbReference>
<keyword evidence="5 10" id="KW-0472">Membrane</keyword>
<evidence type="ECO:0000256" key="3">
    <source>
        <dbReference type="ARBA" id="ARBA00022692"/>
    </source>
</evidence>
<sequence>MGWRSLLAVLAGGILGTGLRLGIDTLVTQPLSTLVINVVGAFALGLLVSRVWPTARDWVRAGLGPGLLGSFTTFSAFAVTLVSLGASDEWMTALAYLVATLVLGLAGAWAGLRLGRRGSAVTR</sequence>
<dbReference type="InterPro" id="IPR003691">
    <property type="entry name" value="FluC"/>
</dbReference>
<keyword evidence="6 10" id="KW-0407">Ion channel</keyword>
<dbReference type="GO" id="GO:0140114">
    <property type="term" value="P:cellular detoxification of fluoride"/>
    <property type="evidence" value="ECO:0007669"/>
    <property type="project" value="UniProtKB-UniRule"/>
</dbReference>
<evidence type="ECO:0000256" key="5">
    <source>
        <dbReference type="ARBA" id="ARBA00023136"/>
    </source>
</evidence>
<keyword evidence="4 10" id="KW-1133">Transmembrane helix</keyword>
<evidence type="ECO:0000313" key="12">
    <source>
        <dbReference type="Proteomes" id="UP000536685"/>
    </source>
</evidence>
<feature type="transmembrane region" description="Helical" evidence="10">
    <location>
        <begin position="93"/>
        <end position="114"/>
    </location>
</feature>
<feature type="binding site" evidence="10">
    <location>
        <position position="69"/>
    </location>
    <ligand>
        <name>Na(+)</name>
        <dbReference type="ChEBI" id="CHEBI:29101"/>
        <note>structural</note>
    </ligand>
</feature>
<evidence type="ECO:0000313" key="11">
    <source>
        <dbReference type="EMBL" id="MBB5845085.1"/>
    </source>
</evidence>
<gene>
    <name evidence="10" type="primary">fluC</name>
    <name evidence="10" type="synonym">crcB</name>
    <name evidence="11" type="ORF">HD599_003408</name>
</gene>
<evidence type="ECO:0000256" key="6">
    <source>
        <dbReference type="ARBA" id="ARBA00023303"/>
    </source>
</evidence>
<feature type="transmembrane region" description="Helical" evidence="10">
    <location>
        <begin position="64"/>
        <end position="87"/>
    </location>
</feature>
<feature type="binding site" evidence="10">
    <location>
        <position position="72"/>
    </location>
    <ligand>
        <name>Na(+)</name>
        <dbReference type="ChEBI" id="CHEBI:29101"/>
        <note>structural</note>
    </ligand>
</feature>
<dbReference type="GO" id="GO:0046872">
    <property type="term" value="F:metal ion binding"/>
    <property type="evidence" value="ECO:0007669"/>
    <property type="project" value="UniProtKB-KW"/>
</dbReference>
<comment type="activity regulation">
    <text evidence="10">Na(+) is not transported, but it plays an essential structural role and its presence is essential for fluoride channel function.</text>
</comment>
<dbReference type="Pfam" id="PF02537">
    <property type="entry name" value="CRCB"/>
    <property type="match status" value="1"/>
</dbReference>
<evidence type="ECO:0000256" key="10">
    <source>
        <dbReference type="HAMAP-Rule" id="MF_00454"/>
    </source>
</evidence>
<dbReference type="AlphaFoldDB" id="A0A841AU25"/>
<dbReference type="PANTHER" id="PTHR28259">
    <property type="entry name" value="FLUORIDE EXPORT PROTEIN 1-RELATED"/>
    <property type="match status" value="1"/>
</dbReference>
<evidence type="ECO:0000256" key="7">
    <source>
        <dbReference type="ARBA" id="ARBA00035120"/>
    </source>
</evidence>
<dbReference type="EMBL" id="JACHMJ010000001">
    <property type="protein sequence ID" value="MBB5845085.1"/>
    <property type="molecule type" value="Genomic_DNA"/>
</dbReference>
<evidence type="ECO:0000256" key="9">
    <source>
        <dbReference type="ARBA" id="ARBA00049940"/>
    </source>
</evidence>
<reference evidence="11 12" key="1">
    <citation type="submission" date="2020-08" db="EMBL/GenBank/DDBJ databases">
        <title>Sequencing the genomes of 1000 actinobacteria strains.</title>
        <authorList>
            <person name="Klenk H.-P."/>
        </authorList>
    </citation>
    <scope>NUCLEOTIDE SEQUENCE [LARGE SCALE GENOMIC DNA]</scope>
    <source>
        <strain evidence="11 12">DSM 105784</strain>
    </source>
</reference>
<keyword evidence="12" id="KW-1185">Reference proteome</keyword>
<comment type="function">
    <text evidence="9 10">Fluoride-specific ion channel. Important for reducing fluoride concentration in the cell, thus reducing its toxicity.</text>
</comment>
<keyword evidence="10" id="KW-0813">Transport</keyword>